<dbReference type="InterPro" id="IPR050639">
    <property type="entry name" value="SSR_resolvase"/>
</dbReference>
<gene>
    <name evidence="3" type="ORF">BECKLPF1236C_GA0070990_101178</name>
</gene>
<dbReference type="Gene3D" id="3.90.1750.20">
    <property type="entry name" value="Putative Large Serine Recombinase, Chain B, Domain 2"/>
    <property type="match status" value="1"/>
</dbReference>
<dbReference type="GO" id="GO:0000150">
    <property type="term" value="F:DNA strand exchange activity"/>
    <property type="evidence" value="ECO:0007669"/>
    <property type="project" value="InterPro"/>
</dbReference>
<dbReference type="InterPro" id="IPR038109">
    <property type="entry name" value="DNA_bind_recomb_sf"/>
</dbReference>
<dbReference type="PROSITE" id="PS51737">
    <property type="entry name" value="RECOMBINASE_DNA_BIND"/>
    <property type="match status" value="1"/>
</dbReference>
<name>A0A450XN76_9GAMM</name>
<accession>A0A450XN76</accession>
<proteinExistence type="predicted"/>
<dbReference type="CDD" id="cd00338">
    <property type="entry name" value="Ser_Recombinase"/>
    <property type="match status" value="1"/>
</dbReference>
<dbReference type="PROSITE" id="PS51736">
    <property type="entry name" value="RECOMBINASES_3"/>
    <property type="match status" value="1"/>
</dbReference>
<dbReference type="GO" id="GO:0003677">
    <property type="term" value="F:DNA binding"/>
    <property type="evidence" value="ECO:0007669"/>
    <property type="project" value="InterPro"/>
</dbReference>
<dbReference type="InterPro" id="IPR011109">
    <property type="entry name" value="DNA_bind_recombinase_dom"/>
</dbReference>
<feature type="domain" description="Recombinase" evidence="2">
    <location>
        <begin position="168"/>
        <end position="283"/>
    </location>
</feature>
<sequence>MKIQTELAAISKPTYCLYARKSSEDDERQAMSIDSQIKEMLRIAEREGLDVAAIQKESHSAKSSGCRPVFNQLISEIRDGKFQGIITWAPDRLSRNAGDLGLVVDLMDKGKLQVIRTQSKKFSNSPDDKFLMMILCSQAKLENDNRGINVKRGLRAKCERGSRPGPVPLGYKLIRSENLREPSQIIIDEERASFIKKMFHLIVSKGFSGRQVHEQITKEGFRTKNGKVLTLSMLYRIFRETFYYGEFEYPKESGTWYQGTHEPLITKKQFKVVQQLLKTSEKSKWGSQSFSFSRLLKCGHCQSGISGEERVNRFGKHYTYYKCNKYGGNQRCHSKYIREEKLIEALAMIVDEVSQNSKLQQKIQKEVTRFNALQAVTNKENVKPISAQNYLAYMLKNGSYLERRQILLGIPQQLFLEEGRVRFGR</sequence>
<dbReference type="EMBL" id="CAADFP010000117">
    <property type="protein sequence ID" value="VFK30706.1"/>
    <property type="molecule type" value="Genomic_DNA"/>
</dbReference>
<dbReference type="Gene3D" id="3.40.50.1390">
    <property type="entry name" value="Resolvase, N-terminal catalytic domain"/>
    <property type="match status" value="1"/>
</dbReference>
<evidence type="ECO:0000259" key="2">
    <source>
        <dbReference type="PROSITE" id="PS51737"/>
    </source>
</evidence>
<feature type="domain" description="Resolvase/invertase-type recombinase catalytic" evidence="1">
    <location>
        <begin position="14"/>
        <end position="161"/>
    </location>
</feature>
<dbReference type="InterPro" id="IPR006119">
    <property type="entry name" value="Resolv_N"/>
</dbReference>
<dbReference type="PANTHER" id="PTHR30461">
    <property type="entry name" value="DNA-INVERTASE FROM LAMBDOID PROPHAGE"/>
    <property type="match status" value="1"/>
</dbReference>
<evidence type="ECO:0000259" key="1">
    <source>
        <dbReference type="PROSITE" id="PS51736"/>
    </source>
</evidence>
<dbReference type="InterPro" id="IPR025827">
    <property type="entry name" value="Zn_ribbon_recom_dom"/>
</dbReference>
<dbReference type="Pfam" id="PF00239">
    <property type="entry name" value="Resolvase"/>
    <property type="match status" value="1"/>
</dbReference>
<dbReference type="SMART" id="SM00857">
    <property type="entry name" value="Resolvase"/>
    <property type="match status" value="1"/>
</dbReference>
<evidence type="ECO:0000313" key="3">
    <source>
        <dbReference type="EMBL" id="VFK30706.1"/>
    </source>
</evidence>
<organism evidence="3">
    <name type="scientific">Candidatus Kentrum sp. LPFa</name>
    <dbReference type="NCBI Taxonomy" id="2126335"/>
    <lineage>
        <taxon>Bacteria</taxon>
        <taxon>Pseudomonadati</taxon>
        <taxon>Pseudomonadota</taxon>
        <taxon>Gammaproteobacteria</taxon>
        <taxon>Candidatus Kentrum</taxon>
    </lineage>
</organism>
<dbReference type="Pfam" id="PF13408">
    <property type="entry name" value="Zn_ribbon_recom"/>
    <property type="match status" value="1"/>
</dbReference>
<protein>
    <submittedName>
        <fullName evidence="3">Site-specific DNA recombinase</fullName>
    </submittedName>
</protein>
<dbReference type="PANTHER" id="PTHR30461:SF23">
    <property type="entry name" value="DNA RECOMBINASE-RELATED"/>
    <property type="match status" value="1"/>
</dbReference>
<dbReference type="Pfam" id="PF07508">
    <property type="entry name" value="Recombinase"/>
    <property type="match status" value="1"/>
</dbReference>
<dbReference type="AlphaFoldDB" id="A0A450XN76"/>
<dbReference type="InterPro" id="IPR036162">
    <property type="entry name" value="Resolvase-like_N_sf"/>
</dbReference>
<dbReference type="SUPFAM" id="SSF53041">
    <property type="entry name" value="Resolvase-like"/>
    <property type="match status" value="1"/>
</dbReference>
<reference evidence="3" key="1">
    <citation type="submission" date="2019-02" db="EMBL/GenBank/DDBJ databases">
        <authorList>
            <person name="Gruber-Vodicka R. H."/>
            <person name="Seah K. B. B."/>
        </authorList>
    </citation>
    <scope>NUCLEOTIDE SEQUENCE</scope>
    <source>
        <strain evidence="3">BECK_S426</strain>
    </source>
</reference>